<proteinExistence type="predicted"/>
<keyword evidence="1" id="KW-0732">Signal</keyword>
<dbReference type="EMBL" id="JALJOT010000013">
    <property type="protein sequence ID" value="KAK9904120.1"/>
    <property type="molecule type" value="Genomic_DNA"/>
</dbReference>
<accession>A0ABR2YF62</accession>
<name>A0ABR2YF62_9CHLO</name>
<sequence>MARHNNFVMLAALAYLVGLAFCQEQILVQNAKQNDLVDIQFFADSNFQQTRTPFAYFDFPAIQQGSCTQCENFQDSPVVWGSAVIAYSPTGGELMDLYQSPDCGGEPLSTGASAPNLPPGFQAKSFKLCRTG</sequence>
<keyword evidence="3" id="KW-1185">Reference proteome</keyword>
<evidence type="ECO:0000313" key="2">
    <source>
        <dbReference type="EMBL" id="KAK9904120.1"/>
    </source>
</evidence>
<organism evidence="2 3">
    <name type="scientific">Coccomyxa subellipsoidea</name>
    <dbReference type="NCBI Taxonomy" id="248742"/>
    <lineage>
        <taxon>Eukaryota</taxon>
        <taxon>Viridiplantae</taxon>
        <taxon>Chlorophyta</taxon>
        <taxon>core chlorophytes</taxon>
        <taxon>Trebouxiophyceae</taxon>
        <taxon>Trebouxiophyceae incertae sedis</taxon>
        <taxon>Coccomyxaceae</taxon>
        <taxon>Coccomyxa</taxon>
    </lineage>
</organism>
<protein>
    <submittedName>
        <fullName evidence="2">Uncharacterized protein</fullName>
    </submittedName>
</protein>
<dbReference type="Proteomes" id="UP001491310">
    <property type="component" value="Unassembled WGS sequence"/>
</dbReference>
<comment type="caution">
    <text evidence="2">The sequence shown here is derived from an EMBL/GenBank/DDBJ whole genome shotgun (WGS) entry which is preliminary data.</text>
</comment>
<feature type="chain" id="PRO_5045363664" evidence="1">
    <location>
        <begin position="23"/>
        <end position="132"/>
    </location>
</feature>
<gene>
    <name evidence="2" type="ORF">WJX75_005010</name>
</gene>
<reference evidence="2 3" key="1">
    <citation type="journal article" date="2024" name="Nat. Commun.">
        <title>Phylogenomics reveals the evolutionary origins of lichenization in chlorophyte algae.</title>
        <authorList>
            <person name="Puginier C."/>
            <person name="Libourel C."/>
            <person name="Otte J."/>
            <person name="Skaloud P."/>
            <person name="Haon M."/>
            <person name="Grisel S."/>
            <person name="Petersen M."/>
            <person name="Berrin J.G."/>
            <person name="Delaux P.M."/>
            <person name="Dal Grande F."/>
            <person name="Keller J."/>
        </authorList>
    </citation>
    <scope>NUCLEOTIDE SEQUENCE [LARGE SCALE GENOMIC DNA]</scope>
    <source>
        <strain evidence="2 3">SAG 216-7</strain>
    </source>
</reference>
<evidence type="ECO:0000256" key="1">
    <source>
        <dbReference type="SAM" id="SignalP"/>
    </source>
</evidence>
<evidence type="ECO:0000313" key="3">
    <source>
        <dbReference type="Proteomes" id="UP001491310"/>
    </source>
</evidence>
<feature type="signal peptide" evidence="1">
    <location>
        <begin position="1"/>
        <end position="22"/>
    </location>
</feature>